<dbReference type="EMBL" id="JAYJJQ010000018">
    <property type="protein sequence ID" value="MEB3070866.1"/>
    <property type="molecule type" value="Genomic_DNA"/>
</dbReference>
<accession>A0ABU5Z0F4</accession>
<comment type="caution">
    <text evidence="2">The sequence shown here is derived from an EMBL/GenBank/DDBJ whole genome shotgun (WGS) entry which is preliminary data.</text>
</comment>
<keyword evidence="3" id="KW-1185">Reference proteome</keyword>
<proteinExistence type="predicted"/>
<reference evidence="2 3" key="1">
    <citation type="submission" date="2023-12" db="EMBL/GenBank/DDBJ databases">
        <title>Description of new species of Mycobacterium terrae complex isolated from sewage at the Sao Paulo Zoological Park Foundation in Brazil.</title>
        <authorList>
            <person name="Romagnoli C.L."/>
            <person name="Conceicao E.C."/>
            <person name="Machado E."/>
            <person name="Barreto L.B.P.F."/>
            <person name="Sharma A."/>
            <person name="Silva N.M."/>
            <person name="Marques L.E."/>
            <person name="Juliana M.A."/>
            <person name="Lourenco M.C.S."/>
            <person name="Digiampietri L.A."/>
            <person name="Suffys P.N."/>
            <person name="Viana-Niero C."/>
        </authorList>
    </citation>
    <scope>NUCLEOTIDE SEQUENCE [LARGE SCALE GENOMIC DNA]</scope>
    <source>
        <strain evidence="2 3">MYC017</strain>
    </source>
</reference>
<evidence type="ECO:0000313" key="3">
    <source>
        <dbReference type="Proteomes" id="UP001299283"/>
    </source>
</evidence>
<sequence>MSRQNIARFAFIAGAVTGAVLGAALLTSPVAYAEPSLPSSNDIFFPPGGPGTPTDVNEITGGLYTSIKENIPYSIYQPDGVNVIGNYEVARDYEALGGVGPIFENNLQQAFNSSGSAPADGTVWEQTAAGLQFGISRVNFFENFYTSDPTGSTQDLFQIDFLTNPILANYYSSGPDGTLDVLLFPGGVHIPIIDIPGADTMTANFDPGDASAMWSELAGLF</sequence>
<dbReference type="RefSeq" id="WP_329779654.1">
    <property type="nucleotide sequence ID" value="NZ_JAYJJQ010000018.1"/>
</dbReference>
<protein>
    <recommendedName>
        <fullName evidence="4">PE-PPE domain-containing protein</fullName>
    </recommendedName>
</protein>
<keyword evidence="1" id="KW-0732">Signal</keyword>
<dbReference type="Proteomes" id="UP001299283">
    <property type="component" value="Unassembled WGS sequence"/>
</dbReference>
<name>A0ABU5Z0F4_9MYCO</name>
<gene>
    <name evidence="2" type="ORF">K5L39_16905</name>
</gene>
<evidence type="ECO:0000256" key="1">
    <source>
        <dbReference type="SAM" id="SignalP"/>
    </source>
</evidence>
<organism evidence="2 3">
    <name type="scientific">[Mycobacterium] vasticus</name>
    <dbReference type="NCBI Taxonomy" id="2875777"/>
    <lineage>
        <taxon>Bacteria</taxon>
        <taxon>Bacillati</taxon>
        <taxon>Actinomycetota</taxon>
        <taxon>Actinomycetes</taxon>
        <taxon>Mycobacteriales</taxon>
        <taxon>Mycobacteriaceae</taxon>
        <taxon>Mycolicibacter</taxon>
    </lineage>
</organism>
<evidence type="ECO:0000313" key="2">
    <source>
        <dbReference type="EMBL" id="MEB3070866.1"/>
    </source>
</evidence>
<feature type="chain" id="PRO_5045254384" description="PE-PPE domain-containing protein" evidence="1">
    <location>
        <begin position="34"/>
        <end position="221"/>
    </location>
</feature>
<evidence type="ECO:0008006" key="4">
    <source>
        <dbReference type="Google" id="ProtNLM"/>
    </source>
</evidence>
<dbReference type="PROSITE" id="PS51318">
    <property type="entry name" value="TAT"/>
    <property type="match status" value="1"/>
</dbReference>
<feature type="signal peptide" evidence="1">
    <location>
        <begin position="1"/>
        <end position="33"/>
    </location>
</feature>
<dbReference type="InterPro" id="IPR006311">
    <property type="entry name" value="TAT_signal"/>
</dbReference>